<accession>A0A922SAH2</accession>
<evidence type="ECO:0000259" key="3">
    <source>
        <dbReference type="Pfam" id="PF24064"/>
    </source>
</evidence>
<name>A0A922SAH2_SPOEX</name>
<dbReference type="Proteomes" id="UP000814243">
    <property type="component" value="Unassembled WGS sequence"/>
</dbReference>
<comment type="caution">
    <text evidence="4">The sequence shown here is derived from an EMBL/GenBank/DDBJ whole genome shotgun (WGS) entry which is preliminary data.</text>
</comment>
<dbReference type="AlphaFoldDB" id="A0A922SAH2"/>
<gene>
    <name evidence="4" type="ORF">HF086_018443</name>
</gene>
<evidence type="ECO:0000313" key="4">
    <source>
        <dbReference type="EMBL" id="KAH9630527.1"/>
    </source>
</evidence>
<feature type="compositionally biased region" description="Polar residues" evidence="2">
    <location>
        <begin position="476"/>
        <end position="489"/>
    </location>
</feature>
<dbReference type="PANTHER" id="PTHR13153">
    <property type="entry name" value="CGTHBA PROTEIN -14 GENE PROTEIN"/>
    <property type="match status" value="1"/>
</dbReference>
<comment type="similarity">
    <text evidence="1">Belongs to the NPR3 family.</text>
</comment>
<dbReference type="Pfam" id="PF24064">
    <property type="entry name" value="HTH_NPRL3"/>
    <property type="match status" value="1"/>
</dbReference>
<evidence type="ECO:0000313" key="5">
    <source>
        <dbReference type="Proteomes" id="UP000814243"/>
    </source>
</evidence>
<dbReference type="GO" id="GO:0038202">
    <property type="term" value="P:TORC1 signaling"/>
    <property type="evidence" value="ECO:0007669"/>
    <property type="project" value="TreeGrafter"/>
</dbReference>
<dbReference type="GO" id="GO:0034198">
    <property type="term" value="P:cellular response to amino acid starvation"/>
    <property type="evidence" value="ECO:0007669"/>
    <property type="project" value="TreeGrafter"/>
</dbReference>
<dbReference type="InterPro" id="IPR056603">
    <property type="entry name" value="HTH_NPRL3"/>
</dbReference>
<reference evidence="4" key="1">
    <citation type="journal article" date="2021" name="G3 (Bethesda)">
        <title>Genome and transcriptome analysis of the beet armyworm Spodoptera exigua reveals targets for pest control. .</title>
        <authorList>
            <person name="Simon S."/>
            <person name="Breeschoten T."/>
            <person name="Jansen H.J."/>
            <person name="Dirks R.P."/>
            <person name="Schranz M.E."/>
            <person name="Ros V.I.D."/>
        </authorList>
    </citation>
    <scope>NUCLEOTIDE SEQUENCE</scope>
    <source>
        <strain evidence="4">TB_SE_WUR_2020</strain>
    </source>
</reference>
<feature type="compositionally biased region" description="Low complexity" evidence="2">
    <location>
        <begin position="490"/>
        <end position="501"/>
    </location>
</feature>
<protein>
    <recommendedName>
        <fullName evidence="3">GATOR1 complex protein NPRL3 C-terminal HTH domain-containing protein</fullName>
    </recommendedName>
</protein>
<feature type="region of interest" description="Disordered" evidence="2">
    <location>
        <begin position="469"/>
        <end position="505"/>
    </location>
</feature>
<dbReference type="GO" id="GO:1990130">
    <property type="term" value="C:GATOR1 complex"/>
    <property type="evidence" value="ECO:0007669"/>
    <property type="project" value="TreeGrafter"/>
</dbReference>
<dbReference type="GO" id="GO:0010508">
    <property type="term" value="P:positive regulation of autophagy"/>
    <property type="evidence" value="ECO:0007669"/>
    <property type="project" value="TreeGrafter"/>
</dbReference>
<dbReference type="InterPro" id="IPR005365">
    <property type="entry name" value="Npr3"/>
</dbReference>
<evidence type="ECO:0000256" key="1">
    <source>
        <dbReference type="ARBA" id="ARBA00010546"/>
    </source>
</evidence>
<evidence type="ECO:0000256" key="2">
    <source>
        <dbReference type="SAM" id="MobiDB-lite"/>
    </source>
</evidence>
<dbReference type="PANTHER" id="PTHR13153:SF5">
    <property type="entry name" value="GATOR COMPLEX PROTEIN NPRL3"/>
    <property type="match status" value="1"/>
</dbReference>
<feature type="domain" description="GATOR1 complex protein NPRL3 C-terminal HTH" evidence="3">
    <location>
        <begin position="611"/>
        <end position="644"/>
    </location>
</feature>
<dbReference type="EMBL" id="JACEFF010000818">
    <property type="protein sequence ID" value="KAH9630527.1"/>
    <property type="molecule type" value="Genomic_DNA"/>
</dbReference>
<sequence length="660" mass="74728">MEVNPLNIFFVKSDSKGDRLLFRYPYTTENKDESKQKKYGRHNPYAINSTEDLLQNPQSQTSNICKGQLSGFTDEMLSTLFAVKAELCNRKFELKVNDVRFVGHPTLLPYRTNKDDTATMILINIVFALQASASHSVVKCYYDLSKRLGKALRHEEKRCSYLTEEMKIMLAAHDEVSVLDSEMKSDNDEDEDNLRHSVSSATYSSIVQCRINKWVLLSFCLPHKAHQIHNRGLIIEPETIDKCLQKLRPYHGILLMVNPNDLLGSIPLDSSSALLRLIKLYSPLKSLQTLAIEADLTLKQMLSEFSLPAPLWYVSRNGSGGGGGGGRLARCVAWLLRRRLLLQLHTYVQFNSPHWGRDPDGKEYYCEKHDVFNQSCSVSFSSLNQMQLNVPEPVEPRETINTFPDSDEDYPTENNLNQTDFSHTKPIVIESEHIKYEKFRETDSANHSFDDGIDVVDGVKPTNGCDYESKVENGQKKIQGNSVDSGISSNMNGTNNHNGNGEVIENGHTDIIKSELSIDKTDSDKKSLPSRLSDISLKDSETTLNKDTSSDEDKFESDQDISPRIKMNGMMNGGEKKNGVSLNLKFQSEMSFQPPTVWNVPASCDVIDACYFRGEQHLEEIMFMENVSRSQLMQLLDKFKDVLITFETEDPAVAMLYPYQ</sequence>
<dbReference type="GO" id="GO:1904262">
    <property type="term" value="P:negative regulation of TORC1 signaling"/>
    <property type="evidence" value="ECO:0007669"/>
    <property type="project" value="TreeGrafter"/>
</dbReference>
<proteinExistence type="inferred from homology"/>
<organism evidence="4 5">
    <name type="scientific">Spodoptera exigua</name>
    <name type="common">Beet armyworm</name>
    <name type="synonym">Noctua fulgens</name>
    <dbReference type="NCBI Taxonomy" id="7107"/>
    <lineage>
        <taxon>Eukaryota</taxon>
        <taxon>Metazoa</taxon>
        <taxon>Ecdysozoa</taxon>
        <taxon>Arthropoda</taxon>
        <taxon>Hexapoda</taxon>
        <taxon>Insecta</taxon>
        <taxon>Pterygota</taxon>
        <taxon>Neoptera</taxon>
        <taxon>Endopterygota</taxon>
        <taxon>Lepidoptera</taxon>
        <taxon>Glossata</taxon>
        <taxon>Ditrysia</taxon>
        <taxon>Noctuoidea</taxon>
        <taxon>Noctuidae</taxon>
        <taxon>Amphipyrinae</taxon>
        <taxon>Spodoptera</taxon>
    </lineage>
</organism>